<feature type="region of interest" description="Disordered" evidence="1">
    <location>
        <begin position="1"/>
        <end position="26"/>
    </location>
</feature>
<dbReference type="HOGENOM" id="CLU_2010420_0_0_6"/>
<gene>
    <name evidence="2" type="ORF">S7S_07805</name>
</gene>
<dbReference type="STRING" id="391936.S7S_07805"/>
<proteinExistence type="predicted"/>
<evidence type="ECO:0000313" key="3">
    <source>
        <dbReference type="Proteomes" id="UP000006764"/>
    </source>
</evidence>
<sequence>MLMRQRRLRRRADRQSAALEAHRQQLGEDASGVAARWHDRVRSPAALPLAFAAGVVFGQLRGAVTMMSLATKLVTDLVRFERMAATFTVLAAQTAERVQLTAERVAEARAAGAPEAPADAPRD</sequence>
<dbReference type="KEGG" id="apac:S7S_07805"/>
<organism evidence="2 3">
    <name type="scientific">Isoalcanivorax pacificus W11-5</name>
    <dbReference type="NCBI Taxonomy" id="391936"/>
    <lineage>
        <taxon>Bacteria</taxon>
        <taxon>Pseudomonadati</taxon>
        <taxon>Pseudomonadota</taxon>
        <taxon>Gammaproteobacteria</taxon>
        <taxon>Oceanospirillales</taxon>
        <taxon>Alcanivoracaceae</taxon>
        <taxon>Isoalcanivorax</taxon>
    </lineage>
</organism>
<keyword evidence="3" id="KW-1185">Reference proteome</keyword>
<dbReference type="EMBL" id="CP004387">
    <property type="protein sequence ID" value="AJD47977.1"/>
    <property type="molecule type" value="Genomic_DNA"/>
</dbReference>
<reference evidence="2 3" key="1">
    <citation type="journal article" date="2012" name="J. Bacteriol.">
        <title>Genome sequence of an alkane-degrading bacterium, Alcanivorax pacificus type strain W11-5, isolated from deep sea sediment.</title>
        <authorList>
            <person name="Lai Q."/>
            <person name="Shao Z."/>
        </authorList>
    </citation>
    <scope>NUCLEOTIDE SEQUENCE [LARGE SCALE GENOMIC DNA]</scope>
    <source>
        <strain evidence="2 3">W11-5</strain>
    </source>
</reference>
<evidence type="ECO:0000256" key="1">
    <source>
        <dbReference type="SAM" id="MobiDB-lite"/>
    </source>
</evidence>
<feature type="compositionally biased region" description="Basic residues" evidence="1">
    <location>
        <begin position="1"/>
        <end position="12"/>
    </location>
</feature>
<dbReference type="OrthoDB" id="9896454at2"/>
<protein>
    <submittedName>
        <fullName evidence="2">Uncharacterized protein</fullName>
    </submittedName>
</protein>
<accession>A0A0B4XNX8</accession>
<dbReference type="RefSeq" id="WP_008735766.1">
    <property type="nucleotide sequence ID" value="NZ_CP004387.1"/>
</dbReference>
<name>A0A0B4XNX8_9GAMM</name>
<evidence type="ECO:0000313" key="2">
    <source>
        <dbReference type="EMBL" id="AJD47977.1"/>
    </source>
</evidence>
<dbReference type="AlphaFoldDB" id="A0A0B4XNX8"/>
<dbReference type="Proteomes" id="UP000006764">
    <property type="component" value="Chromosome"/>
</dbReference>